<accession>A0A0M0JW83</accession>
<dbReference type="AlphaFoldDB" id="A0A0M0JW83"/>
<dbReference type="GO" id="GO:0004674">
    <property type="term" value="F:protein serine/threonine kinase activity"/>
    <property type="evidence" value="ECO:0007669"/>
    <property type="project" value="UniProtKB-KW"/>
</dbReference>
<keyword evidence="7" id="KW-0418">Kinase</keyword>
<dbReference type="InterPro" id="IPR000719">
    <property type="entry name" value="Prot_kinase_dom"/>
</dbReference>
<feature type="domain" description="Protein kinase" evidence="6">
    <location>
        <begin position="11"/>
        <end position="308"/>
    </location>
</feature>
<dbReference type="PROSITE" id="PS50011">
    <property type="entry name" value="PROTEIN_KINASE_DOM"/>
    <property type="match status" value="1"/>
</dbReference>
<proteinExistence type="inferred from homology"/>
<name>A0A0M0JW83_9EUKA</name>
<dbReference type="InterPro" id="IPR008271">
    <property type="entry name" value="Ser/Thr_kinase_AS"/>
</dbReference>
<dbReference type="InterPro" id="IPR011009">
    <property type="entry name" value="Kinase-like_dom_sf"/>
</dbReference>
<keyword evidence="2 3" id="KW-0067">ATP-binding</keyword>
<protein>
    <submittedName>
        <fullName evidence="7">Calcium calmodulin-dependent protein kinase</fullName>
    </submittedName>
</protein>
<dbReference type="GO" id="GO:0005524">
    <property type="term" value="F:ATP binding"/>
    <property type="evidence" value="ECO:0007669"/>
    <property type="project" value="UniProtKB-UniRule"/>
</dbReference>
<dbReference type="Proteomes" id="UP000037460">
    <property type="component" value="Unassembled WGS sequence"/>
</dbReference>
<evidence type="ECO:0000313" key="7">
    <source>
        <dbReference type="EMBL" id="KOO30844.1"/>
    </source>
</evidence>
<evidence type="ECO:0000256" key="3">
    <source>
        <dbReference type="PROSITE-ProRule" id="PRU10141"/>
    </source>
</evidence>
<dbReference type="SMART" id="SM00220">
    <property type="entry name" value="S_TKc"/>
    <property type="match status" value="1"/>
</dbReference>
<organism evidence="7 8">
    <name type="scientific">Chrysochromulina tobinii</name>
    <dbReference type="NCBI Taxonomy" id="1460289"/>
    <lineage>
        <taxon>Eukaryota</taxon>
        <taxon>Haptista</taxon>
        <taxon>Haptophyta</taxon>
        <taxon>Prymnesiophyceae</taxon>
        <taxon>Prymnesiales</taxon>
        <taxon>Chrysochromulinaceae</taxon>
        <taxon>Chrysochromulina</taxon>
    </lineage>
</organism>
<evidence type="ECO:0000313" key="8">
    <source>
        <dbReference type="Proteomes" id="UP000037460"/>
    </source>
</evidence>
<keyword evidence="7" id="KW-0808">Transferase</keyword>
<feature type="region of interest" description="Disordered" evidence="5">
    <location>
        <begin position="191"/>
        <end position="219"/>
    </location>
</feature>
<sequence length="465" mass="49224">MVDTQLPKCKYYRTKTLGNGAYGSVVIAYDDEGKEYAVKTFWDEGGEEDGWWDDDGEWHAAENTNGMDCGLLREIVMLRLLNGAHPNLMSLVDVSELDGRFAMVMPAAAGGSLSKALEKKTLSNKDKLRVAAKSLNALAFLHEHGIIHRDLKPDNILLDAAGDPIIADFSLAKVIGAGAIEAVVAEECKSKGRKRRRAEAKASEEAAGAEGPALTESMGTPTYTAPEIVNGEAYDCKADVFSMGVVLYEMFNGEGLTAWKNKHALQQVEAIRAKLSDKPIPAMLKAMLESDPQQRPTAAEALAMLPGLEKLGPMPTPGALLLPPAPAPGVANAAALAEVDAATHNRPSKRAKRGGGGAEEPLPGPAKLAKQLGARSAQTALDAEHLYRRSTVAQARGVEGVAACALISCKINEVETFGPDDVHALPALKHVEYDASSYAALEKEVLEEVGYVTISATAAASSGSD</sequence>
<feature type="region of interest" description="Disordered" evidence="5">
    <location>
        <begin position="343"/>
        <end position="366"/>
    </location>
</feature>
<evidence type="ECO:0000256" key="2">
    <source>
        <dbReference type="ARBA" id="ARBA00022840"/>
    </source>
</evidence>
<evidence type="ECO:0000259" key="6">
    <source>
        <dbReference type="PROSITE" id="PS50011"/>
    </source>
</evidence>
<reference evidence="8" key="1">
    <citation type="journal article" date="2015" name="PLoS Genet.">
        <title>Genome Sequence and Transcriptome Analyses of Chrysochromulina tobin: Metabolic Tools for Enhanced Algal Fitness in the Prominent Order Prymnesiales (Haptophyceae).</title>
        <authorList>
            <person name="Hovde B.T."/>
            <person name="Deodato C.R."/>
            <person name="Hunsperger H.M."/>
            <person name="Ryken S.A."/>
            <person name="Yost W."/>
            <person name="Jha R.K."/>
            <person name="Patterson J."/>
            <person name="Monnat R.J. Jr."/>
            <person name="Barlow S.B."/>
            <person name="Starkenburg S.R."/>
            <person name="Cattolico R.A."/>
        </authorList>
    </citation>
    <scope>NUCLEOTIDE SEQUENCE</scope>
    <source>
        <strain evidence="8">CCMP291</strain>
    </source>
</reference>
<dbReference type="PANTHER" id="PTHR24348">
    <property type="entry name" value="SERINE/THREONINE-PROTEIN KINASE UNC-51-RELATED"/>
    <property type="match status" value="1"/>
</dbReference>
<evidence type="ECO:0000256" key="5">
    <source>
        <dbReference type="SAM" id="MobiDB-lite"/>
    </source>
</evidence>
<evidence type="ECO:0000256" key="4">
    <source>
        <dbReference type="RuleBase" id="RU000304"/>
    </source>
</evidence>
<comment type="similarity">
    <text evidence="4">Belongs to the protein kinase superfamily.</text>
</comment>
<dbReference type="OrthoDB" id="193860at2759"/>
<dbReference type="InterPro" id="IPR045269">
    <property type="entry name" value="Atg1-like"/>
</dbReference>
<gene>
    <name evidence="7" type="ORF">Ctob_013310</name>
</gene>
<dbReference type="PROSITE" id="PS00107">
    <property type="entry name" value="PROTEIN_KINASE_ATP"/>
    <property type="match status" value="1"/>
</dbReference>
<dbReference type="CDD" id="cd14014">
    <property type="entry name" value="STKc_PknB_like"/>
    <property type="match status" value="1"/>
</dbReference>
<keyword evidence="1 3" id="KW-0547">Nucleotide-binding</keyword>
<comment type="caution">
    <text evidence="7">The sequence shown here is derived from an EMBL/GenBank/DDBJ whole genome shotgun (WGS) entry which is preliminary data.</text>
</comment>
<dbReference type="InterPro" id="IPR017441">
    <property type="entry name" value="Protein_kinase_ATP_BS"/>
</dbReference>
<keyword evidence="4" id="KW-0723">Serine/threonine-protein kinase</keyword>
<dbReference type="SUPFAM" id="SSF56112">
    <property type="entry name" value="Protein kinase-like (PK-like)"/>
    <property type="match status" value="1"/>
</dbReference>
<feature type="binding site" evidence="3">
    <location>
        <position position="39"/>
    </location>
    <ligand>
        <name>ATP</name>
        <dbReference type="ChEBI" id="CHEBI:30616"/>
    </ligand>
</feature>
<dbReference type="Gene3D" id="3.30.200.20">
    <property type="entry name" value="Phosphorylase Kinase, domain 1"/>
    <property type="match status" value="1"/>
</dbReference>
<evidence type="ECO:0000256" key="1">
    <source>
        <dbReference type="ARBA" id="ARBA00022741"/>
    </source>
</evidence>
<dbReference type="GO" id="GO:0005737">
    <property type="term" value="C:cytoplasm"/>
    <property type="evidence" value="ECO:0007669"/>
    <property type="project" value="TreeGrafter"/>
</dbReference>
<dbReference type="Pfam" id="PF00069">
    <property type="entry name" value="Pkinase"/>
    <property type="match status" value="1"/>
</dbReference>
<dbReference type="PROSITE" id="PS00108">
    <property type="entry name" value="PROTEIN_KINASE_ST"/>
    <property type="match status" value="1"/>
</dbReference>
<keyword evidence="8" id="KW-1185">Reference proteome</keyword>
<dbReference type="GO" id="GO:0010506">
    <property type="term" value="P:regulation of autophagy"/>
    <property type="evidence" value="ECO:0007669"/>
    <property type="project" value="InterPro"/>
</dbReference>
<dbReference type="Gene3D" id="1.10.510.10">
    <property type="entry name" value="Transferase(Phosphotransferase) domain 1"/>
    <property type="match status" value="1"/>
</dbReference>
<dbReference type="EMBL" id="JWZX01002148">
    <property type="protein sequence ID" value="KOO30844.1"/>
    <property type="molecule type" value="Genomic_DNA"/>
</dbReference>